<organism evidence="10 11">
    <name type="scientific">Uncinocarpus reesii (strain UAMH 1704)</name>
    <dbReference type="NCBI Taxonomy" id="336963"/>
    <lineage>
        <taxon>Eukaryota</taxon>
        <taxon>Fungi</taxon>
        <taxon>Dikarya</taxon>
        <taxon>Ascomycota</taxon>
        <taxon>Pezizomycotina</taxon>
        <taxon>Eurotiomycetes</taxon>
        <taxon>Eurotiomycetidae</taxon>
        <taxon>Onygenales</taxon>
        <taxon>Onygenaceae</taxon>
        <taxon>Uncinocarpus</taxon>
    </lineage>
</organism>
<feature type="transmembrane region" description="Helical" evidence="8">
    <location>
        <begin position="170"/>
        <end position="192"/>
    </location>
</feature>
<accession>C4JT34</accession>
<reference evidence="11" key="1">
    <citation type="journal article" date="2009" name="Genome Res.">
        <title>Comparative genomic analyses of the human fungal pathogens Coccidioides and their relatives.</title>
        <authorList>
            <person name="Sharpton T.J."/>
            <person name="Stajich J.E."/>
            <person name="Rounsley S.D."/>
            <person name="Gardner M.J."/>
            <person name="Wortman J.R."/>
            <person name="Jordar V.S."/>
            <person name="Maiti R."/>
            <person name="Kodira C.D."/>
            <person name="Neafsey D.E."/>
            <person name="Zeng Q."/>
            <person name="Hung C.-Y."/>
            <person name="McMahan C."/>
            <person name="Muszewska A."/>
            <person name="Grynberg M."/>
            <person name="Mandel M.A."/>
            <person name="Kellner E.M."/>
            <person name="Barker B.M."/>
            <person name="Galgiani J.N."/>
            <person name="Orbach M.J."/>
            <person name="Kirkland T.N."/>
            <person name="Cole G.T."/>
            <person name="Henn M.R."/>
            <person name="Birren B.W."/>
            <person name="Taylor J.W."/>
        </authorList>
    </citation>
    <scope>NUCLEOTIDE SEQUENCE [LARGE SCALE GENOMIC DNA]</scope>
    <source>
        <strain evidence="11">UAMH 1704</strain>
    </source>
</reference>
<dbReference type="PROSITE" id="PS50922">
    <property type="entry name" value="TLC"/>
    <property type="match status" value="1"/>
</dbReference>
<protein>
    <recommendedName>
        <fullName evidence="9">TLC domain-containing protein</fullName>
    </recommendedName>
</protein>
<dbReference type="EMBL" id="CH476617">
    <property type="protein sequence ID" value="EEP80781.1"/>
    <property type="molecule type" value="Genomic_DNA"/>
</dbReference>
<dbReference type="SMART" id="SM00724">
    <property type="entry name" value="TLC"/>
    <property type="match status" value="1"/>
</dbReference>
<comment type="similarity">
    <text evidence="2">Belongs to the sphingosine N-acyltransferase family.</text>
</comment>
<evidence type="ECO:0000313" key="11">
    <source>
        <dbReference type="Proteomes" id="UP000002058"/>
    </source>
</evidence>
<dbReference type="InterPro" id="IPR006634">
    <property type="entry name" value="TLC-dom"/>
</dbReference>
<feature type="compositionally biased region" description="Polar residues" evidence="7">
    <location>
        <begin position="395"/>
        <end position="410"/>
    </location>
</feature>
<dbReference type="GO" id="GO:0050291">
    <property type="term" value="F:sphingosine N-acyltransferase activity"/>
    <property type="evidence" value="ECO:0007669"/>
    <property type="project" value="InterPro"/>
</dbReference>
<gene>
    <name evidence="10" type="ORF">UREG_05623</name>
</gene>
<dbReference type="GO" id="GO:0016020">
    <property type="term" value="C:membrane"/>
    <property type="evidence" value="ECO:0007669"/>
    <property type="project" value="UniProtKB-SubCell"/>
</dbReference>
<proteinExistence type="inferred from homology"/>
<dbReference type="InterPro" id="IPR016439">
    <property type="entry name" value="Lag1/Lac1-like"/>
</dbReference>
<dbReference type="InParanoid" id="C4JT34"/>
<sequence length="443" mass="51074">MAKPLRSHRNSGTEVETRVSAPERKSIRKDASLREWLLSNQIGISLTILTMIFAVHNLYPSLKPYTVPFLSLPHYQPENGLYVQGSDDVYFISSSVVALVAIRAILIDWIFQPLARYMGMKPKTSLRFAEQGWLLVYYTVFWSYGLYIWTQSKYWMDFREIWTDWPSREVPGYFKLYCLLQLSFCLQQIFVINVEERRKDYYQMLTHHIVTSTLLGGAYVYSFYNVANVVLSIMDIVDILLPAAKMLKYAAFEQLCTIAFAVFLGTWFISRHVIYNLLWWSIYQNVPEVMPFGCYSGATGQRLVDVMPNSWGSLLYPFRDIKGPICMSFRIKWVFLSFLFFLQVLSLLWFGMILRVAINVLRAGSSAEDTRSDDEGEEPSENGNAPNGQEYHNENGWSKSVMANGSSQNHYPVRIRTARGRVTLSDHNDRKALLGRIGCDKPS</sequence>
<dbReference type="OrthoDB" id="537032at2759"/>
<feature type="transmembrane region" description="Helical" evidence="8">
    <location>
        <begin position="251"/>
        <end position="270"/>
    </location>
</feature>
<feature type="transmembrane region" description="Helical" evidence="8">
    <location>
        <begin position="89"/>
        <end position="111"/>
    </location>
</feature>
<evidence type="ECO:0000256" key="3">
    <source>
        <dbReference type="ARBA" id="ARBA00022692"/>
    </source>
</evidence>
<dbReference type="RefSeq" id="XP_002584934.1">
    <property type="nucleotide sequence ID" value="XM_002584888.1"/>
</dbReference>
<dbReference type="HOGENOM" id="CLU_028277_2_2_1"/>
<keyword evidence="5 6" id="KW-0472">Membrane</keyword>
<evidence type="ECO:0000256" key="4">
    <source>
        <dbReference type="ARBA" id="ARBA00022989"/>
    </source>
</evidence>
<evidence type="ECO:0000256" key="1">
    <source>
        <dbReference type="ARBA" id="ARBA00004141"/>
    </source>
</evidence>
<evidence type="ECO:0000256" key="7">
    <source>
        <dbReference type="SAM" id="MobiDB-lite"/>
    </source>
</evidence>
<evidence type="ECO:0000256" key="8">
    <source>
        <dbReference type="SAM" id="Phobius"/>
    </source>
</evidence>
<dbReference type="GO" id="GO:0046513">
    <property type="term" value="P:ceramide biosynthetic process"/>
    <property type="evidence" value="ECO:0007669"/>
    <property type="project" value="InterPro"/>
</dbReference>
<feature type="region of interest" description="Disordered" evidence="7">
    <location>
        <begin position="367"/>
        <end position="410"/>
    </location>
</feature>
<evidence type="ECO:0000256" key="2">
    <source>
        <dbReference type="ARBA" id="ARBA00009808"/>
    </source>
</evidence>
<dbReference type="PANTHER" id="PTHR12560">
    <property type="entry name" value="LONGEVITY ASSURANCE FACTOR 1 LAG1"/>
    <property type="match status" value="1"/>
</dbReference>
<dbReference type="VEuPathDB" id="FungiDB:UREG_05623"/>
<feature type="domain" description="TLC" evidence="9">
    <location>
        <begin position="123"/>
        <end position="362"/>
    </location>
</feature>
<dbReference type="GeneID" id="8441129"/>
<dbReference type="STRING" id="336963.C4JT34"/>
<keyword evidence="4 8" id="KW-1133">Transmembrane helix</keyword>
<keyword evidence="11" id="KW-1185">Reference proteome</keyword>
<dbReference type="eggNOG" id="KOG1607">
    <property type="taxonomic scope" value="Eukaryota"/>
</dbReference>
<keyword evidence="3 6" id="KW-0812">Transmembrane</keyword>
<evidence type="ECO:0000256" key="6">
    <source>
        <dbReference type="PROSITE-ProRule" id="PRU00205"/>
    </source>
</evidence>
<dbReference type="OMA" id="KLYCLLQ"/>
<evidence type="ECO:0000313" key="10">
    <source>
        <dbReference type="EMBL" id="EEP80781.1"/>
    </source>
</evidence>
<feature type="compositionally biased region" description="Acidic residues" evidence="7">
    <location>
        <begin position="371"/>
        <end position="380"/>
    </location>
</feature>
<feature type="transmembrane region" description="Helical" evidence="8">
    <location>
        <begin position="132"/>
        <end position="150"/>
    </location>
</feature>
<evidence type="ECO:0000259" key="9">
    <source>
        <dbReference type="PROSITE" id="PS50922"/>
    </source>
</evidence>
<comment type="subcellular location">
    <subcellularLocation>
        <location evidence="1">Membrane</location>
        <topology evidence="1">Multi-pass membrane protein</topology>
    </subcellularLocation>
</comment>
<feature type="transmembrane region" description="Helical" evidence="8">
    <location>
        <begin position="333"/>
        <end position="354"/>
    </location>
</feature>
<evidence type="ECO:0000256" key="5">
    <source>
        <dbReference type="ARBA" id="ARBA00023136"/>
    </source>
</evidence>
<name>C4JT34_UNCRE</name>
<dbReference type="Proteomes" id="UP000002058">
    <property type="component" value="Unassembled WGS sequence"/>
</dbReference>
<feature type="transmembrane region" description="Helical" evidence="8">
    <location>
        <begin position="36"/>
        <end position="59"/>
    </location>
</feature>
<dbReference type="PANTHER" id="PTHR12560:SF0">
    <property type="entry name" value="LD18904P"/>
    <property type="match status" value="1"/>
</dbReference>
<dbReference type="Pfam" id="PF03798">
    <property type="entry name" value="TRAM_LAG1_CLN8"/>
    <property type="match status" value="1"/>
</dbReference>
<dbReference type="AlphaFoldDB" id="C4JT34"/>
<dbReference type="KEGG" id="ure:UREG_05623"/>
<feature type="region of interest" description="Disordered" evidence="7">
    <location>
        <begin position="1"/>
        <end position="23"/>
    </location>
</feature>